<dbReference type="PANTHER" id="PTHR30427">
    <property type="entry name" value="TRANSCRIPTIONAL ACTIVATOR PROTEIN LYSR"/>
    <property type="match status" value="1"/>
</dbReference>
<dbReference type="SUPFAM" id="SSF46785">
    <property type="entry name" value="Winged helix' DNA-binding domain"/>
    <property type="match status" value="1"/>
</dbReference>
<dbReference type="OrthoDB" id="8849678at2"/>
<organism evidence="6 7">
    <name type="scientific">Caballeronia udeis</name>
    <dbReference type="NCBI Taxonomy" id="1232866"/>
    <lineage>
        <taxon>Bacteria</taxon>
        <taxon>Pseudomonadati</taxon>
        <taxon>Pseudomonadota</taxon>
        <taxon>Betaproteobacteria</taxon>
        <taxon>Burkholderiales</taxon>
        <taxon>Burkholderiaceae</taxon>
        <taxon>Caballeronia</taxon>
    </lineage>
</organism>
<accession>A0A158I0X6</accession>
<keyword evidence="4" id="KW-0804">Transcription</keyword>
<dbReference type="GO" id="GO:0010628">
    <property type="term" value="P:positive regulation of gene expression"/>
    <property type="evidence" value="ECO:0007669"/>
    <property type="project" value="TreeGrafter"/>
</dbReference>
<dbReference type="Pfam" id="PF03466">
    <property type="entry name" value="LysR_substrate"/>
    <property type="match status" value="1"/>
</dbReference>
<reference evidence="6 7" key="1">
    <citation type="submission" date="2016-01" db="EMBL/GenBank/DDBJ databases">
        <authorList>
            <person name="Oliw E.H."/>
        </authorList>
    </citation>
    <scope>NUCLEOTIDE SEQUENCE [LARGE SCALE GENOMIC DNA]</scope>
    <source>
        <strain evidence="6">LMG 27134</strain>
    </source>
</reference>
<evidence type="ECO:0000313" key="7">
    <source>
        <dbReference type="Proteomes" id="UP000054683"/>
    </source>
</evidence>
<dbReference type="InterPro" id="IPR005119">
    <property type="entry name" value="LysR_subst-bd"/>
</dbReference>
<sequence length="302" mass="32521">MMNPAHIDLFRAVMRHGGITRAAEALGIGQPHVSRAIAQLEADLGFALFVRGHGSASPTKEGEAFSREVERTYAGLDQLRQAGRQIREIGTGLLRVACQPSLASRLVPRAVRQLDSTSPGVRVSLHVPGPDTIWSWASSGQCDLGLVRPRSGYTGVECEPFLTVDAVCALPRRHALARKRTIAVSDLAGIPLIAGAPGVFQQAIEESFALAGIEPRFALMAQYTAARCGLVAEGLGLAIVDPLPARELTGLPIVLRPFQPRLPIETMLIRPGGMPPDTLTARFIELLKAERDAVMSRSIDYR</sequence>
<keyword evidence="3" id="KW-0238">DNA-binding</keyword>
<protein>
    <submittedName>
        <fullName evidence="6">LysR family transcriptional regulator</fullName>
    </submittedName>
</protein>
<dbReference type="CDD" id="cd08415">
    <property type="entry name" value="PBP2_LysR_opines_like"/>
    <property type="match status" value="1"/>
</dbReference>
<dbReference type="Proteomes" id="UP000054683">
    <property type="component" value="Unassembled WGS sequence"/>
</dbReference>
<dbReference type="InterPro" id="IPR036390">
    <property type="entry name" value="WH_DNA-bd_sf"/>
</dbReference>
<dbReference type="PRINTS" id="PR00039">
    <property type="entry name" value="HTHLYSR"/>
</dbReference>
<dbReference type="PROSITE" id="PS50931">
    <property type="entry name" value="HTH_LYSR"/>
    <property type="match status" value="1"/>
</dbReference>
<dbReference type="PANTHER" id="PTHR30427:SF1">
    <property type="entry name" value="TRANSCRIPTIONAL ACTIVATOR PROTEIN LYSR"/>
    <property type="match status" value="1"/>
</dbReference>
<evidence type="ECO:0000256" key="2">
    <source>
        <dbReference type="ARBA" id="ARBA00023015"/>
    </source>
</evidence>
<evidence type="ECO:0000256" key="4">
    <source>
        <dbReference type="ARBA" id="ARBA00023163"/>
    </source>
</evidence>
<dbReference type="RefSeq" id="WP_062089450.1">
    <property type="nucleotide sequence ID" value="NZ_FCOK02000038.1"/>
</dbReference>
<dbReference type="Pfam" id="PF00126">
    <property type="entry name" value="HTH_1"/>
    <property type="match status" value="1"/>
</dbReference>
<comment type="similarity">
    <text evidence="1">Belongs to the LysR transcriptional regulatory family.</text>
</comment>
<dbReference type="Gene3D" id="1.10.10.10">
    <property type="entry name" value="Winged helix-like DNA-binding domain superfamily/Winged helix DNA-binding domain"/>
    <property type="match status" value="1"/>
</dbReference>
<feature type="domain" description="HTH lysR-type" evidence="5">
    <location>
        <begin position="2"/>
        <end position="59"/>
    </location>
</feature>
<dbReference type="GO" id="GO:0043565">
    <property type="term" value="F:sequence-specific DNA binding"/>
    <property type="evidence" value="ECO:0007669"/>
    <property type="project" value="TreeGrafter"/>
</dbReference>
<dbReference type="AlphaFoldDB" id="A0A158I0X6"/>
<gene>
    <name evidence="6" type="ORF">AWB69_05080</name>
</gene>
<dbReference type="InterPro" id="IPR000847">
    <property type="entry name" value="LysR_HTH_N"/>
</dbReference>
<dbReference type="EMBL" id="FCOK02000038">
    <property type="protein sequence ID" value="SAL50228.1"/>
    <property type="molecule type" value="Genomic_DNA"/>
</dbReference>
<dbReference type="InterPro" id="IPR037424">
    <property type="entry name" value="NocR_PBP2"/>
</dbReference>
<dbReference type="SUPFAM" id="SSF53850">
    <property type="entry name" value="Periplasmic binding protein-like II"/>
    <property type="match status" value="1"/>
</dbReference>
<evidence type="ECO:0000259" key="5">
    <source>
        <dbReference type="PROSITE" id="PS50931"/>
    </source>
</evidence>
<dbReference type="Gene3D" id="3.40.190.10">
    <property type="entry name" value="Periplasmic binding protein-like II"/>
    <property type="match status" value="2"/>
</dbReference>
<proteinExistence type="inferred from homology"/>
<dbReference type="InterPro" id="IPR036388">
    <property type="entry name" value="WH-like_DNA-bd_sf"/>
</dbReference>
<name>A0A158I0X6_9BURK</name>
<evidence type="ECO:0000256" key="1">
    <source>
        <dbReference type="ARBA" id="ARBA00009437"/>
    </source>
</evidence>
<evidence type="ECO:0000313" key="6">
    <source>
        <dbReference type="EMBL" id="SAL50228.1"/>
    </source>
</evidence>
<keyword evidence="2" id="KW-0805">Transcription regulation</keyword>
<evidence type="ECO:0000256" key="3">
    <source>
        <dbReference type="ARBA" id="ARBA00023125"/>
    </source>
</evidence>
<dbReference type="GO" id="GO:0003700">
    <property type="term" value="F:DNA-binding transcription factor activity"/>
    <property type="evidence" value="ECO:0007669"/>
    <property type="project" value="InterPro"/>
</dbReference>